<dbReference type="NCBIfam" id="TIGR02243">
    <property type="entry name" value="putative baseplate assembly protein"/>
    <property type="match status" value="1"/>
</dbReference>
<comment type="caution">
    <text evidence="1">The sequence shown here is derived from an EMBL/GenBank/DDBJ whole genome shotgun (WGS) entry which is preliminary data.</text>
</comment>
<sequence>MALSAPNLDDRRFQQLVDEAKRYVQQSCPEWTDHNVSDPGVTLIETFAHMVDQLVYRLNRVPERNHLAFLDLLGITLFPPAAARADVTFWLSAPQPQTVLLPVGTEVATERAELGEPVVFATTDELAVVPCSLERLVTRTASGEHADRTRDLEAGRDVPCFQAAPAPGDATLFGLSAAVPRCVVVLRLDSRVEGIGVDPRQPPLVWEAWDGQDWVPCGADEDSTGGLNRPGEVVLHVPAGHTASVVAGHRAGWLRCRVTEPEPDQPFYRESPTVREAEAFTIGGTTVAEHAETEVDVRLGESAGVPGQRFTLPRAPVLLDGDPVVVRVSAEDGWQDWTAVDHFGASGPDDRHVVLDATRGEVLFPPAVREADGTLRRYGAVPAKGSVVHVPRYRTGGGRAGNVARGSISVLRSSVPYVAAVENREAASGGVDGETVDEAKLRAPHQLRVQERAVTAEDHEHIARLAAPSLARVRCLPAEGGGARVLVVPDAVADEGDRLRFEQLVPSEEVLRAVARRLDERRLLGTRLVVEPPRYQGVTVVARLAASSDGLGVREEAADALYRYLNPLRGGPDGVGWEFGRPVQFGEVFAVLQNVPGVRLVEEVLLFPANPVTGARGAPVDRVEVAPNALVFSYQHQIVVTGP</sequence>
<name>A0ABW3R0Y7_9PSEU</name>
<accession>A0ABW3R0Y7</accession>
<dbReference type="EMBL" id="JBHTLK010000180">
    <property type="protein sequence ID" value="MFD1150731.1"/>
    <property type="molecule type" value="Genomic_DNA"/>
</dbReference>
<reference evidence="2" key="1">
    <citation type="journal article" date="2019" name="Int. J. Syst. Evol. Microbiol.">
        <title>The Global Catalogue of Microorganisms (GCM) 10K type strain sequencing project: providing services to taxonomists for standard genome sequencing and annotation.</title>
        <authorList>
            <consortium name="The Broad Institute Genomics Platform"/>
            <consortium name="The Broad Institute Genome Sequencing Center for Infectious Disease"/>
            <person name="Wu L."/>
            <person name="Ma J."/>
        </authorList>
    </citation>
    <scope>NUCLEOTIDE SEQUENCE [LARGE SCALE GENOMIC DNA]</scope>
    <source>
        <strain evidence="2">CCUG 60214</strain>
    </source>
</reference>
<gene>
    <name evidence="1" type="ORF">ACFQ3T_26675</name>
</gene>
<dbReference type="InterPro" id="IPR011749">
    <property type="entry name" value="CHP02243"/>
</dbReference>
<dbReference type="RefSeq" id="WP_380727082.1">
    <property type="nucleotide sequence ID" value="NZ_JBHTLK010000180.1"/>
</dbReference>
<evidence type="ECO:0000313" key="1">
    <source>
        <dbReference type="EMBL" id="MFD1150731.1"/>
    </source>
</evidence>
<proteinExistence type="predicted"/>
<organism evidence="1 2">
    <name type="scientific">Saccharothrix hoggarensis</name>
    <dbReference type="NCBI Taxonomy" id="913853"/>
    <lineage>
        <taxon>Bacteria</taxon>
        <taxon>Bacillati</taxon>
        <taxon>Actinomycetota</taxon>
        <taxon>Actinomycetes</taxon>
        <taxon>Pseudonocardiales</taxon>
        <taxon>Pseudonocardiaceae</taxon>
        <taxon>Saccharothrix</taxon>
    </lineage>
</organism>
<evidence type="ECO:0000313" key="2">
    <source>
        <dbReference type="Proteomes" id="UP001597168"/>
    </source>
</evidence>
<keyword evidence="2" id="KW-1185">Reference proteome</keyword>
<protein>
    <submittedName>
        <fullName evidence="1">Baseplate assembly protein</fullName>
    </submittedName>
</protein>
<dbReference type="Proteomes" id="UP001597168">
    <property type="component" value="Unassembled WGS sequence"/>
</dbReference>